<keyword evidence="2" id="KW-0732">Signal</keyword>
<comment type="caution">
    <text evidence="3">The sequence shown here is derived from an EMBL/GenBank/DDBJ whole genome shotgun (WGS) entry which is preliminary data.</text>
</comment>
<feature type="transmembrane region" description="Helical" evidence="1">
    <location>
        <begin position="84"/>
        <end position="102"/>
    </location>
</feature>
<feature type="transmembrane region" description="Helical" evidence="1">
    <location>
        <begin position="46"/>
        <end position="72"/>
    </location>
</feature>
<proteinExistence type="predicted"/>
<sequence length="103" mass="10649">MCLVKGGILSLVMALQSQVAFAAYNIGTSGGARGIEKFEAYFQDWINFATGPYALAVVVVSVVAAVTIFVCAPKQGPMAIFARAAIGGIVLINITSFIAGFTA</sequence>
<dbReference type="EMBL" id="JAPWGY010000017">
    <property type="protein sequence ID" value="MCZ4283092.1"/>
    <property type="molecule type" value="Genomic_DNA"/>
</dbReference>
<evidence type="ECO:0000256" key="1">
    <source>
        <dbReference type="SAM" id="Phobius"/>
    </source>
</evidence>
<keyword evidence="1" id="KW-0472">Membrane</keyword>
<evidence type="ECO:0000256" key="2">
    <source>
        <dbReference type="SAM" id="SignalP"/>
    </source>
</evidence>
<dbReference type="RefSeq" id="WP_269425214.1">
    <property type="nucleotide sequence ID" value="NZ_JAPWGY010000017.1"/>
</dbReference>
<keyword evidence="4" id="KW-1185">Reference proteome</keyword>
<feature type="chain" id="PRO_5045957591" description="Conjugal transfer protein TrbC" evidence="2">
    <location>
        <begin position="23"/>
        <end position="103"/>
    </location>
</feature>
<gene>
    <name evidence="3" type="ORF">O4H49_20070</name>
</gene>
<evidence type="ECO:0000313" key="4">
    <source>
        <dbReference type="Proteomes" id="UP001069802"/>
    </source>
</evidence>
<protein>
    <recommendedName>
        <fullName evidence="5">Conjugal transfer protein TrbC</fullName>
    </recommendedName>
</protein>
<reference evidence="3" key="1">
    <citation type="submission" date="2022-12" db="EMBL/GenBank/DDBJ databases">
        <title>Bacterial isolates from different developmental stages of Nematostella vectensis.</title>
        <authorList>
            <person name="Fraune S."/>
        </authorList>
    </citation>
    <scope>NUCLEOTIDE SEQUENCE</scope>
    <source>
        <strain evidence="3">G21630-S1</strain>
    </source>
</reference>
<organism evidence="3 4">
    <name type="scientific">Kiloniella laminariae</name>
    <dbReference type="NCBI Taxonomy" id="454162"/>
    <lineage>
        <taxon>Bacteria</taxon>
        <taxon>Pseudomonadati</taxon>
        <taxon>Pseudomonadota</taxon>
        <taxon>Alphaproteobacteria</taxon>
        <taxon>Rhodospirillales</taxon>
        <taxon>Kiloniellaceae</taxon>
        <taxon>Kiloniella</taxon>
    </lineage>
</organism>
<keyword evidence="1" id="KW-1133">Transmembrane helix</keyword>
<evidence type="ECO:0008006" key="5">
    <source>
        <dbReference type="Google" id="ProtNLM"/>
    </source>
</evidence>
<evidence type="ECO:0000313" key="3">
    <source>
        <dbReference type="EMBL" id="MCZ4283092.1"/>
    </source>
</evidence>
<feature type="signal peptide" evidence="2">
    <location>
        <begin position="1"/>
        <end position="22"/>
    </location>
</feature>
<dbReference type="Proteomes" id="UP001069802">
    <property type="component" value="Unassembled WGS sequence"/>
</dbReference>
<accession>A0ABT4LT38</accession>
<name>A0ABT4LT38_9PROT</name>
<keyword evidence="1" id="KW-0812">Transmembrane</keyword>